<dbReference type="AlphaFoldDB" id="A0A3B0SQM3"/>
<evidence type="ECO:0008006" key="2">
    <source>
        <dbReference type="Google" id="ProtNLM"/>
    </source>
</evidence>
<dbReference type="EMBL" id="UOEI01000547">
    <property type="protein sequence ID" value="VAW07798.1"/>
    <property type="molecule type" value="Genomic_DNA"/>
</dbReference>
<dbReference type="InterPro" id="IPR008792">
    <property type="entry name" value="PQQD"/>
</dbReference>
<organism evidence="1">
    <name type="scientific">hydrothermal vent metagenome</name>
    <dbReference type="NCBI Taxonomy" id="652676"/>
    <lineage>
        <taxon>unclassified sequences</taxon>
        <taxon>metagenomes</taxon>
        <taxon>ecological metagenomes</taxon>
    </lineage>
</organism>
<sequence>MSHLIGPPAAHVVEEELGDDIVLYDTERKQFYELNPTASDVWRLTTGEFTEAEIVDLLGAAYETDPEDLRSQVSEVLEMMRDACLFAESP</sequence>
<gene>
    <name evidence="1" type="ORF">MNBD_ACTINO01-1103</name>
</gene>
<dbReference type="InterPro" id="IPR041881">
    <property type="entry name" value="PqqD_sf"/>
</dbReference>
<accession>A0A3B0SQM3</accession>
<protein>
    <recommendedName>
        <fullName evidence="2">PqqD family protein</fullName>
    </recommendedName>
</protein>
<proteinExistence type="predicted"/>
<name>A0A3B0SQM3_9ZZZZ</name>
<reference evidence="1" key="1">
    <citation type="submission" date="2018-06" db="EMBL/GenBank/DDBJ databases">
        <authorList>
            <person name="Zhirakovskaya E."/>
        </authorList>
    </citation>
    <scope>NUCLEOTIDE SEQUENCE</scope>
</reference>
<dbReference type="Pfam" id="PF05402">
    <property type="entry name" value="PqqD"/>
    <property type="match status" value="1"/>
</dbReference>
<dbReference type="Gene3D" id="1.10.10.1150">
    <property type="entry name" value="Coenzyme PQQ synthesis protein D (PqqD)"/>
    <property type="match status" value="1"/>
</dbReference>
<evidence type="ECO:0000313" key="1">
    <source>
        <dbReference type="EMBL" id="VAW07798.1"/>
    </source>
</evidence>